<dbReference type="Proteomes" id="UP001342826">
    <property type="component" value="Unassembled WGS sequence"/>
</dbReference>
<evidence type="ECO:0000256" key="1">
    <source>
        <dbReference type="SAM" id="Phobius"/>
    </source>
</evidence>
<organism evidence="2 3">
    <name type="scientific">Metabacillus fastidiosus</name>
    <dbReference type="NCBI Taxonomy" id="1458"/>
    <lineage>
        <taxon>Bacteria</taxon>
        <taxon>Bacillati</taxon>
        <taxon>Bacillota</taxon>
        <taxon>Bacilli</taxon>
        <taxon>Bacillales</taxon>
        <taxon>Bacillaceae</taxon>
        <taxon>Metabacillus</taxon>
    </lineage>
</organism>
<dbReference type="GeneID" id="301141709"/>
<keyword evidence="1" id="KW-0472">Membrane</keyword>
<feature type="transmembrane region" description="Helical" evidence="1">
    <location>
        <begin position="110"/>
        <end position="130"/>
    </location>
</feature>
<dbReference type="RefSeq" id="WP_066231110.1">
    <property type="nucleotide sequence ID" value="NZ_JARTFQ010000003.1"/>
</dbReference>
<feature type="transmembrane region" description="Helical" evidence="1">
    <location>
        <begin position="163"/>
        <end position="182"/>
    </location>
</feature>
<accession>A0ABU6P3U9</accession>
<feature type="transmembrane region" description="Helical" evidence="1">
    <location>
        <begin position="78"/>
        <end position="95"/>
    </location>
</feature>
<dbReference type="Pfam" id="PF19845">
    <property type="entry name" value="DUF6320"/>
    <property type="match status" value="1"/>
</dbReference>
<gene>
    <name evidence="2" type="ORF">P9271_22005</name>
</gene>
<keyword evidence="1" id="KW-0812">Transmembrane</keyword>
<sequence length="224" mass="25935">MTKCSRCHVDVHGQHAQCPLCRKPLAVKGNSITTYPIYEIKAMENKIVTRFRLCLFLTLTAIILSVTINVLTFAINPVLWSLILTMGLIYLWVAVKDTFLSKNHIGRKILLNYVMLSIFLLVIDVCIGFTGWSTNYIIPLFGIAATFLMTFFAILYKSLWQNDIGYILAMFFINLIPLFLFVFHLSFIVWPCVVAIMYSLITILGMLIFYQRRFKNEIQKRFHV</sequence>
<protein>
    <submittedName>
        <fullName evidence="2">DUF6320 domain-containing protein</fullName>
    </submittedName>
</protein>
<evidence type="ECO:0000313" key="2">
    <source>
        <dbReference type="EMBL" id="MED4403966.1"/>
    </source>
</evidence>
<evidence type="ECO:0000313" key="3">
    <source>
        <dbReference type="Proteomes" id="UP001342826"/>
    </source>
</evidence>
<dbReference type="EMBL" id="JARTFS010000021">
    <property type="protein sequence ID" value="MED4403966.1"/>
    <property type="molecule type" value="Genomic_DNA"/>
</dbReference>
<feature type="transmembrane region" description="Helical" evidence="1">
    <location>
        <begin position="136"/>
        <end position="156"/>
    </location>
</feature>
<proteinExistence type="predicted"/>
<dbReference type="InterPro" id="IPR046283">
    <property type="entry name" value="DUF6320"/>
</dbReference>
<name>A0ABU6P3U9_9BACI</name>
<keyword evidence="3" id="KW-1185">Reference proteome</keyword>
<feature type="transmembrane region" description="Helical" evidence="1">
    <location>
        <begin position="53"/>
        <end position="72"/>
    </location>
</feature>
<feature type="transmembrane region" description="Helical" evidence="1">
    <location>
        <begin position="188"/>
        <end position="210"/>
    </location>
</feature>
<reference evidence="2 3" key="1">
    <citation type="submission" date="2023-03" db="EMBL/GenBank/DDBJ databases">
        <title>Bacillus Genome Sequencing.</title>
        <authorList>
            <person name="Dunlap C."/>
        </authorList>
    </citation>
    <scope>NUCLEOTIDE SEQUENCE [LARGE SCALE GENOMIC DNA]</scope>
    <source>
        <strain evidence="2 3">NRS-1717</strain>
    </source>
</reference>
<comment type="caution">
    <text evidence="2">The sequence shown here is derived from an EMBL/GenBank/DDBJ whole genome shotgun (WGS) entry which is preliminary data.</text>
</comment>
<keyword evidence="1" id="KW-1133">Transmembrane helix</keyword>